<feature type="region of interest" description="Disordered" evidence="1">
    <location>
        <begin position="25"/>
        <end position="56"/>
    </location>
</feature>
<accession>A0ABS4GTL4</accession>
<proteinExistence type="predicted"/>
<feature type="compositionally biased region" description="Basic and acidic residues" evidence="1">
    <location>
        <begin position="45"/>
        <end position="56"/>
    </location>
</feature>
<sequence>MEPKDLKHEGKEEWFMDIDRMTNEGLAGGHVGPDYHNGEIDTATEIEKESPPKTTD</sequence>
<evidence type="ECO:0000313" key="2">
    <source>
        <dbReference type="EMBL" id="MBP1933591.1"/>
    </source>
</evidence>
<evidence type="ECO:0000256" key="1">
    <source>
        <dbReference type="SAM" id="MobiDB-lite"/>
    </source>
</evidence>
<keyword evidence="3" id="KW-1185">Reference proteome</keyword>
<protein>
    <submittedName>
        <fullName evidence="2">Uncharacterized protein</fullName>
    </submittedName>
</protein>
<organism evidence="2 3">
    <name type="scientific">Ammoniphilus resinae</name>
    <dbReference type="NCBI Taxonomy" id="861532"/>
    <lineage>
        <taxon>Bacteria</taxon>
        <taxon>Bacillati</taxon>
        <taxon>Bacillota</taxon>
        <taxon>Bacilli</taxon>
        <taxon>Bacillales</taxon>
        <taxon>Paenibacillaceae</taxon>
        <taxon>Aneurinibacillus group</taxon>
        <taxon>Ammoniphilus</taxon>
    </lineage>
</organism>
<evidence type="ECO:0000313" key="3">
    <source>
        <dbReference type="Proteomes" id="UP001519343"/>
    </source>
</evidence>
<dbReference type="EMBL" id="JAGGKT010000012">
    <property type="protein sequence ID" value="MBP1933591.1"/>
    <property type="molecule type" value="Genomic_DNA"/>
</dbReference>
<gene>
    <name evidence="2" type="ORF">J2Z37_003604</name>
</gene>
<comment type="caution">
    <text evidence="2">The sequence shown here is derived from an EMBL/GenBank/DDBJ whole genome shotgun (WGS) entry which is preliminary data.</text>
</comment>
<name>A0ABS4GTL4_9BACL</name>
<dbReference type="RefSeq" id="WP_245203894.1">
    <property type="nucleotide sequence ID" value="NZ_JAGGKT010000012.1"/>
</dbReference>
<reference evidence="2 3" key="1">
    <citation type="submission" date="2021-03" db="EMBL/GenBank/DDBJ databases">
        <title>Genomic Encyclopedia of Type Strains, Phase IV (KMG-IV): sequencing the most valuable type-strain genomes for metagenomic binning, comparative biology and taxonomic classification.</title>
        <authorList>
            <person name="Goeker M."/>
        </authorList>
    </citation>
    <scope>NUCLEOTIDE SEQUENCE [LARGE SCALE GENOMIC DNA]</scope>
    <source>
        <strain evidence="2 3">DSM 24738</strain>
    </source>
</reference>
<dbReference type="Proteomes" id="UP001519343">
    <property type="component" value="Unassembled WGS sequence"/>
</dbReference>